<evidence type="ECO:0000313" key="3">
    <source>
        <dbReference type="EMBL" id="MEK9501187.1"/>
    </source>
</evidence>
<dbReference type="InterPro" id="IPR000089">
    <property type="entry name" value="Biotin_lipoyl"/>
</dbReference>
<dbReference type="Pfam" id="PF00364">
    <property type="entry name" value="Biotin_lipoyl"/>
    <property type="match status" value="1"/>
</dbReference>
<dbReference type="InterPro" id="IPR011053">
    <property type="entry name" value="Single_hybrid_motif"/>
</dbReference>
<evidence type="ECO:0000313" key="4">
    <source>
        <dbReference type="Proteomes" id="UP001484239"/>
    </source>
</evidence>
<dbReference type="Gene3D" id="2.40.50.100">
    <property type="match status" value="1"/>
</dbReference>
<name>A0ABU9EAT0_9BACT</name>
<gene>
    <name evidence="3" type="ORF">WI372_09370</name>
</gene>
<keyword evidence="4" id="KW-1185">Reference proteome</keyword>
<dbReference type="InterPro" id="IPR050709">
    <property type="entry name" value="Biotin_Carboxyl_Carrier/Decarb"/>
</dbReference>
<dbReference type="Proteomes" id="UP001484239">
    <property type="component" value="Unassembled WGS sequence"/>
</dbReference>
<keyword evidence="1" id="KW-0092">Biotin</keyword>
<dbReference type="CDD" id="cd06850">
    <property type="entry name" value="biotinyl_domain"/>
    <property type="match status" value="1"/>
</dbReference>
<comment type="caution">
    <text evidence="3">The sequence shown here is derived from an EMBL/GenBank/DDBJ whole genome shotgun (WGS) entry which is preliminary data.</text>
</comment>
<sequence>MMRYSVTMNGQSWEIDVDDDGVTVDGERVDAALTSVPGTSVHALRLGTASHRVIAERGADGVWGLDVDGRPAEVEVVDERTRRLREMVVAAGGADGPRPLKAPMPGLVVKVEVEEGQVVEPGDGLVIVEAMKMENELRAEVPARVSKVLVAAGDTVEKDQVLVELVAPEDDEE</sequence>
<organism evidence="3 4">
    <name type="scientific">Gaopeijia maritima</name>
    <dbReference type="NCBI Taxonomy" id="3119007"/>
    <lineage>
        <taxon>Bacteria</taxon>
        <taxon>Pseudomonadati</taxon>
        <taxon>Gemmatimonadota</taxon>
        <taxon>Longimicrobiia</taxon>
        <taxon>Gaopeijiales</taxon>
        <taxon>Gaopeijiaceae</taxon>
        <taxon>Gaopeijia</taxon>
    </lineage>
</organism>
<evidence type="ECO:0000256" key="1">
    <source>
        <dbReference type="ARBA" id="ARBA00023267"/>
    </source>
</evidence>
<dbReference type="SUPFAM" id="SSF51230">
    <property type="entry name" value="Single hybrid motif"/>
    <property type="match status" value="1"/>
</dbReference>
<dbReference type="RefSeq" id="WP_405277307.1">
    <property type="nucleotide sequence ID" value="NZ_JBBHLI010000004.1"/>
</dbReference>
<proteinExistence type="predicted"/>
<dbReference type="PANTHER" id="PTHR45266">
    <property type="entry name" value="OXALOACETATE DECARBOXYLASE ALPHA CHAIN"/>
    <property type="match status" value="1"/>
</dbReference>
<dbReference type="PANTHER" id="PTHR45266:SF3">
    <property type="entry name" value="OXALOACETATE DECARBOXYLASE ALPHA CHAIN"/>
    <property type="match status" value="1"/>
</dbReference>
<dbReference type="PROSITE" id="PS00188">
    <property type="entry name" value="BIOTIN"/>
    <property type="match status" value="1"/>
</dbReference>
<protein>
    <submittedName>
        <fullName evidence="3">Biotin/lipoyl-containing protein</fullName>
    </submittedName>
</protein>
<dbReference type="InterPro" id="IPR001882">
    <property type="entry name" value="Biotin_BS"/>
</dbReference>
<reference evidence="3 4" key="1">
    <citation type="submission" date="2024-02" db="EMBL/GenBank/DDBJ databases">
        <title>A novel Gemmatimonadota bacterium.</title>
        <authorList>
            <person name="Du Z.-J."/>
            <person name="Ye Y.-Q."/>
        </authorList>
    </citation>
    <scope>NUCLEOTIDE SEQUENCE [LARGE SCALE GENOMIC DNA]</scope>
    <source>
        <strain evidence="3 4">DH-20</strain>
    </source>
</reference>
<feature type="domain" description="Lipoyl-binding" evidence="2">
    <location>
        <begin position="91"/>
        <end position="166"/>
    </location>
</feature>
<evidence type="ECO:0000259" key="2">
    <source>
        <dbReference type="PROSITE" id="PS50968"/>
    </source>
</evidence>
<dbReference type="PROSITE" id="PS50968">
    <property type="entry name" value="BIOTINYL_LIPOYL"/>
    <property type="match status" value="1"/>
</dbReference>
<dbReference type="EMBL" id="JBBHLI010000004">
    <property type="protein sequence ID" value="MEK9501187.1"/>
    <property type="molecule type" value="Genomic_DNA"/>
</dbReference>
<accession>A0ABU9EAT0</accession>